<dbReference type="Proteomes" id="UP000324974">
    <property type="component" value="Chromosome"/>
</dbReference>
<name>A0A5C1AAT7_9BACT</name>
<dbReference type="EMBL" id="CP042425">
    <property type="protein sequence ID" value="QEL15685.1"/>
    <property type="molecule type" value="Genomic_DNA"/>
</dbReference>
<proteinExistence type="predicted"/>
<dbReference type="PROSITE" id="PS51257">
    <property type="entry name" value="PROKAR_LIPOPROTEIN"/>
    <property type="match status" value="1"/>
</dbReference>
<dbReference type="AlphaFoldDB" id="A0A5C1AAT7"/>
<evidence type="ECO:0000313" key="2">
    <source>
        <dbReference type="Proteomes" id="UP000324974"/>
    </source>
</evidence>
<protein>
    <recommendedName>
        <fullName evidence="3">Lipoprotein</fullName>
    </recommendedName>
</protein>
<organism evidence="1 2">
    <name type="scientific">Limnoglobus roseus</name>
    <dbReference type="NCBI Taxonomy" id="2598579"/>
    <lineage>
        <taxon>Bacteria</taxon>
        <taxon>Pseudomonadati</taxon>
        <taxon>Planctomycetota</taxon>
        <taxon>Planctomycetia</taxon>
        <taxon>Gemmatales</taxon>
        <taxon>Gemmataceae</taxon>
        <taxon>Limnoglobus</taxon>
    </lineage>
</organism>
<reference evidence="2" key="1">
    <citation type="submission" date="2019-08" db="EMBL/GenBank/DDBJ databases">
        <title>Limnoglobus roseus gen. nov., sp. nov., a novel freshwater planctomycete with a giant genome from the family Gemmataceae.</title>
        <authorList>
            <person name="Kulichevskaya I.S."/>
            <person name="Naumoff D.G."/>
            <person name="Miroshnikov K."/>
            <person name="Ivanova A."/>
            <person name="Philippov D.A."/>
            <person name="Hakobyan A."/>
            <person name="Rijpstra I.C."/>
            <person name="Sinninghe Damste J.S."/>
            <person name="Liesack W."/>
            <person name="Dedysh S.N."/>
        </authorList>
    </citation>
    <scope>NUCLEOTIDE SEQUENCE [LARGE SCALE GENOMIC DNA]</scope>
    <source>
        <strain evidence="2">PX52</strain>
    </source>
</reference>
<accession>A0A5C1AAT7</accession>
<gene>
    <name evidence="1" type="ORF">PX52LOC_02620</name>
</gene>
<sequence length="125" mass="14428">MKRRLLRISLVVVLIVMSGCVYLNNVPWITVQEVRNQIERELPVGTPRWQVSDWLITKGYSKSGIGEGCCDKGDGSGQRHTLSLTEFSNYRIEFPFPTYLLIWIEFDAAGRRTDRIDVREFSPSF</sequence>
<evidence type="ECO:0000313" key="1">
    <source>
        <dbReference type="EMBL" id="QEL15685.1"/>
    </source>
</evidence>
<keyword evidence="2" id="KW-1185">Reference proteome</keyword>
<dbReference type="KEGG" id="lrs:PX52LOC_02620"/>
<evidence type="ECO:0008006" key="3">
    <source>
        <dbReference type="Google" id="ProtNLM"/>
    </source>
</evidence>